<evidence type="ECO:0000256" key="1">
    <source>
        <dbReference type="SAM" id="Phobius"/>
    </source>
</evidence>
<accession>A0ABU1TQP3</accession>
<proteinExistence type="predicted"/>
<protein>
    <submittedName>
        <fullName evidence="2">Uncharacterized protein</fullName>
    </submittedName>
</protein>
<name>A0ABU1TQP3_9FLAO</name>
<evidence type="ECO:0000313" key="2">
    <source>
        <dbReference type="EMBL" id="MDR6968297.1"/>
    </source>
</evidence>
<evidence type="ECO:0000313" key="3">
    <source>
        <dbReference type="Proteomes" id="UP001255185"/>
    </source>
</evidence>
<gene>
    <name evidence="2" type="ORF">J2X31_002314</name>
</gene>
<comment type="caution">
    <text evidence="2">The sequence shown here is derived from an EMBL/GenBank/DDBJ whole genome shotgun (WGS) entry which is preliminary data.</text>
</comment>
<reference evidence="2 3" key="1">
    <citation type="submission" date="2023-07" db="EMBL/GenBank/DDBJ databases">
        <title>Sorghum-associated microbial communities from plants grown in Nebraska, USA.</title>
        <authorList>
            <person name="Schachtman D."/>
        </authorList>
    </citation>
    <scope>NUCLEOTIDE SEQUENCE [LARGE SCALE GENOMIC DNA]</scope>
    <source>
        <strain evidence="2 3">3773</strain>
    </source>
</reference>
<keyword evidence="1" id="KW-0812">Transmembrane</keyword>
<keyword evidence="1" id="KW-0472">Membrane</keyword>
<dbReference type="Proteomes" id="UP001255185">
    <property type="component" value="Unassembled WGS sequence"/>
</dbReference>
<organism evidence="2 3">
    <name type="scientific">Flavobacterium arsenatis</name>
    <dbReference type="NCBI Taxonomy" id="1484332"/>
    <lineage>
        <taxon>Bacteria</taxon>
        <taxon>Pseudomonadati</taxon>
        <taxon>Bacteroidota</taxon>
        <taxon>Flavobacteriia</taxon>
        <taxon>Flavobacteriales</taxon>
        <taxon>Flavobacteriaceae</taxon>
        <taxon>Flavobacterium</taxon>
    </lineage>
</organism>
<feature type="transmembrane region" description="Helical" evidence="1">
    <location>
        <begin position="15"/>
        <end position="32"/>
    </location>
</feature>
<keyword evidence="1" id="KW-1133">Transmembrane helix</keyword>
<keyword evidence="3" id="KW-1185">Reference proteome</keyword>
<sequence>MDDVFFYLFFNAERSIFGIFYHWNIIVLHLIGQVKR</sequence>
<dbReference type="EMBL" id="JAVDVI010000009">
    <property type="protein sequence ID" value="MDR6968297.1"/>
    <property type="molecule type" value="Genomic_DNA"/>
</dbReference>